<keyword evidence="1" id="KW-0285">Flavoprotein</keyword>
<dbReference type="Proteomes" id="UP000568273">
    <property type="component" value="Unassembled WGS sequence"/>
</dbReference>
<name>A0A848RBH5_9FIRM</name>
<evidence type="ECO:0000313" key="4">
    <source>
        <dbReference type="EMBL" id="NMW84180.1"/>
    </source>
</evidence>
<evidence type="ECO:0000256" key="1">
    <source>
        <dbReference type="ARBA" id="ARBA00022630"/>
    </source>
</evidence>
<dbReference type="Gene3D" id="3.40.109.10">
    <property type="entry name" value="NADH Oxidase"/>
    <property type="match status" value="1"/>
</dbReference>
<evidence type="ECO:0000313" key="5">
    <source>
        <dbReference type="Proteomes" id="UP000568273"/>
    </source>
</evidence>
<dbReference type="PANTHER" id="PTHR43425">
    <property type="entry name" value="OXYGEN-INSENSITIVE NADPH NITROREDUCTASE"/>
    <property type="match status" value="1"/>
</dbReference>
<dbReference type="SUPFAM" id="SSF55469">
    <property type="entry name" value="FMN-dependent nitroreductase-like"/>
    <property type="match status" value="1"/>
</dbReference>
<reference evidence="4" key="1">
    <citation type="submission" date="2020-04" db="EMBL/GenBank/DDBJ databases">
        <title>Peptoniphilus sp. nov. isolated from swine feces.</title>
        <authorList>
            <person name="Ryu S.W."/>
        </authorList>
    </citation>
    <scope>NUCLEOTIDE SEQUENCE [LARGE SCALE GENOMIC DNA]</scope>
    <source>
        <strain evidence="4">AGMB00490</strain>
    </source>
</reference>
<sequence length="177" mass="20803">MPKLLIFIVDNYRNHEILEKNNQNIKVIEVYKLFQGYADLMIAATNLANVVESLNMGYVFLGSILNDIGKLIKLLSLPKYTFPVIGLGFGYPDYIPRIKPKINYEVKVFEDEYKRFDNYKELIKNYDEIMSNYYKSRDANSREDNFSQQLIKKIAPAIEIRKQVIKFLLKQGYKLNI</sequence>
<comment type="caution">
    <text evidence="4">The sequence shown here is derived from an EMBL/GenBank/DDBJ whole genome shotgun (WGS) entry which is preliminary data.</text>
</comment>
<gene>
    <name evidence="4" type="ORF">HKO22_00270</name>
</gene>
<keyword evidence="3" id="KW-0560">Oxidoreductase</keyword>
<keyword evidence="5" id="KW-1185">Reference proteome</keyword>
<accession>A0A848RBH5</accession>
<evidence type="ECO:0000256" key="3">
    <source>
        <dbReference type="ARBA" id="ARBA00023002"/>
    </source>
</evidence>
<dbReference type="RefSeq" id="WP_169967654.1">
    <property type="nucleotide sequence ID" value="NZ_JABDSR010000001.1"/>
</dbReference>
<protein>
    <submittedName>
        <fullName evidence="4">NADPH-dependent oxidoreductase</fullName>
    </submittedName>
</protein>
<dbReference type="PANTHER" id="PTHR43425:SF2">
    <property type="entry name" value="OXYGEN-INSENSITIVE NADPH NITROREDUCTASE"/>
    <property type="match status" value="1"/>
</dbReference>
<dbReference type="EMBL" id="JABDSR010000001">
    <property type="protein sequence ID" value="NMW84180.1"/>
    <property type="molecule type" value="Genomic_DNA"/>
</dbReference>
<dbReference type="GO" id="GO:0016491">
    <property type="term" value="F:oxidoreductase activity"/>
    <property type="evidence" value="ECO:0007669"/>
    <property type="project" value="UniProtKB-KW"/>
</dbReference>
<keyword evidence="2" id="KW-0288">FMN</keyword>
<dbReference type="InterPro" id="IPR016446">
    <property type="entry name" value="Flavin_OxRdtase_Frp"/>
</dbReference>
<organism evidence="4 5">
    <name type="scientific">Peptoniphilus faecalis</name>
    <dbReference type="NCBI Taxonomy" id="2731255"/>
    <lineage>
        <taxon>Bacteria</taxon>
        <taxon>Bacillati</taxon>
        <taxon>Bacillota</taxon>
        <taxon>Tissierellia</taxon>
        <taxon>Tissierellales</taxon>
        <taxon>Peptoniphilaceae</taxon>
        <taxon>Peptoniphilus</taxon>
    </lineage>
</organism>
<evidence type="ECO:0000256" key="2">
    <source>
        <dbReference type="ARBA" id="ARBA00022643"/>
    </source>
</evidence>
<dbReference type="InterPro" id="IPR000415">
    <property type="entry name" value="Nitroreductase-like"/>
</dbReference>
<dbReference type="AlphaFoldDB" id="A0A848RBH5"/>
<proteinExistence type="predicted"/>